<dbReference type="InterPro" id="IPR002629">
    <property type="entry name" value="Met_Synth_C/arc"/>
</dbReference>
<dbReference type="Proteomes" id="UP001285154">
    <property type="component" value="Unassembled WGS sequence"/>
</dbReference>
<comment type="caution">
    <text evidence="5">The sequence shown here is derived from an EMBL/GenBank/DDBJ whole genome shotgun (WGS) entry which is preliminary data.</text>
</comment>
<dbReference type="Gene3D" id="3.20.20.210">
    <property type="match status" value="1"/>
</dbReference>
<evidence type="ECO:0000256" key="1">
    <source>
        <dbReference type="ARBA" id="ARBA00001947"/>
    </source>
</evidence>
<feature type="domain" description="Cobalamin-independent methionine synthase MetE C-terminal/archaeal" evidence="4">
    <location>
        <begin position="12"/>
        <end position="70"/>
    </location>
</feature>
<dbReference type="SUPFAM" id="SSF51726">
    <property type="entry name" value="UROD/MetE-like"/>
    <property type="match status" value="1"/>
</dbReference>
<proteinExistence type="predicted"/>
<keyword evidence="2" id="KW-0479">Metal-binding</keyword>
<dbReference type="EMBL" id="JAVIIQ010000018">
    <property type="protein sequence ID" value="MDX8535241.1"/>
    <property type="molecule type" value="Genomic_DNA"/>
</dbReference>
<gene>
    <name evidence="5" type="ORF">RFM42_29915</name>
</gene>
<evidence type="ECO:0000259" key="4">
    <source>
        <dbReference type="Pfam" id="PF01717"/>
    </source>
</evidence>
<protein>
    <recommendedName>
        <fullName evidence="4">Cobalamin-independent methionine synthase MetE C-terminal/archaeal domain-containing protein</fullName>
    </recommendedName>
</protein>
<dbReference type="Pfam" id="PF01717">
    <property type="entry name" value="Meth_synt_2"/>
    <property type="match status" value="1"/>
</dbReference>
<evidence type="ECO:0000256" key="2">
    <source>
        <dbReference type="ARBA" id="ARBA00022723"/>
    </source>
</evidence>
<accession>A0ABU5ADG0</accession>
<comment type="cofactor">
    <cofactor evidence="1">
        <name>Zn(2+)</name>
        <dbReference type="ChEBI" id="CHEBI:29105"/>
    </cofactor>
</comment>
<keyword evidence="3" id="KW-0862">Zinc</keyword>
<reference evidence="5 6" key="1">
    <citation type="submission" date="2023-08" db="EMBL/GenBank/DDBJ databases">
        <title>Implementing the SeqCode for naming new Mesorhizobium species isolated from Vachellia karroo root nodules.</title>
        <authorList>
            <person name="Van Lill M."/>
        </authorList>
    </citation>
    <scope>NUCLEOTIDE SEQUENCE [LARGE SCALE GENOMIC DNA]</scope>
    <source>
        <strain evidence="5 6">VK25D</strain>
    </source>
</reference>
<organism evidence="5 6">
    <name type="scientific">Mesorhizobium vachelliae</name>
    <dbReference type="NCBI Taxonomy" id="3072309"/>
    <lineage>
        <taxon>Bacteria</taxon>
        <taxon>Pseudomonadati</taxon>
        <taxon>Pseudomonadota</taxon>
        <taxon>Alphaproteobacteria</taxon>
        <taxon>Hyphomicrobiales</taxon>
        <taxon>Phyllobacteriaceae</taxon>
        <taxon>Mesorhizobium</taxon>
    </lineage>
</organism>
<keyword evidence="6" id="KW-1185">Reference proteome</keyword>
<dbReference type="InterPro" id="IPR038071">
    <property type="entry name" value="UROD/MetE-like_sf"/>
</dbReference>
<name>A0ABU5ADG0_9HYPH</name>
<dbReference type="PANTHER" id="PTHR30519">
    <property type="entry name" value="5-METHYLTETRAHYDROPTEROYLTRIGLUTAMATE--HOMOCYSTEINE METHYLTRANSFERASE"/>
    <property type="match status" value="1"/>
</dbReference>
<sequence>MLHLPIDVGIETALDADVKSWLAFAAQKTDELVVLAFALAEGRDEVAAGVYDIHSPGIPEAAEISNLIKDPGTPAPAKRTHNKAAA</sequence>
<evidence type="ECO:0000256" key="3">
    <source>
        <dbReference type="ARBA" id="ARBA00022833"/>
    </source>
</evidence>
<evidence type="ECO:0000313" key="5">
    <source>
        <dbReference type="EMBL" id="MDX8535241.1"/>
    </source>
</evidence>
<evidence type="ECO:0000313" key="6">
    <source>
        <dbReference type="Proteomes" id="UP001285154"/>
    </source>
</evidence>